<dbReference type="STRING" id="1280837.A0A316VM21"/>
<evidence type="ECO:0000256" key="2">
    <source>
        <dbReference type="ARBA" id="ARBA00004167"/>
    </source>
</evidence>
<feature type="domain" description="RING-type" evidence="17">
    <location>
        <begin position="118"/>
        <end position="375"/>
    </location>
</feature>
<dbReference type="PROSITE" id="PS50089">
    <property type="entry name" value="ZF_RING_2"/>
    <property type="match status" value="1"/>
</dbReference>
<keyword evidence="6" id="KW-0812">Transmembrane</keyword>
<dbReference type="RefSeq" id="XP_025358440.1">
    <property type="nucleotide sequence ID" value="XM_025496191.1"/>
</dbReference>
<comment type="subcellular location">
    <subcellularLocation>
        <location evidence="2">Membrane</location>
        <topology evidence="2">Single-pass membrane protein</topology>
    </subcellularLocation>
</comment>
<evidence type="ECO:0000313" key="19">
    <source>
        <dbReference type="Proteomes" id="UP000245771"/>
    </source>
</evidence>
<keyword evidence="9 15" id="KW-0863">Zinc-finger</keyword>
<dbReference type="InterPro" id="IPR001841">
    <property type="entry name" value="Znf_RING"/>
</dbReference>
<dbReference type="InterPro" id="IPR017907">
    <property type="entry name" value="Znf_RING_CS"/>
</dbReference>
<dbReference type="Pfam" id="PF01485">
    <property type="entry name" value="IBR"/>
    <property type="match status" value="1"/>
</dbReference>
<proteinExistence type="inferred from homology"/>
<keyword evidence="19" id="KW-1185">Reference proteome</keyword>
<evidence type="ECO:0000256" key="12">
    <source>
        <dbReference type="ARBA" id="ARBA00022989"/>
    </source>
</evidence>
<dbReference type="InterPro" id="IPR044066">
    <property type="entry name" value="TRIAD_supradom"/>
</dbReference>
<evidence type="ECO:0000256" key="15">
    <source>
        <dbReference type="PROSITE-ProRule" id="PRU00175"/>
    </source>
</evidence>
<gene>
    <name evidence="18" type="ORF">FA14DRAFT_116753</name>
</gene>
<evidence type="ECO:0000313" key="18">
    <source>
        <dbReference type="EMBL" id="PWN38138.1"/>
    </source>
</evidence>
<evidence type="ECO:0000256" key="7">
    <source>
        <dbReference type="ARBA" id="ARBA00022723"/>
    </source>
</evidence>
<dbReference type="Gene3D" id="3.30.40.10">
    <property type="entry name" value="Zinc/RING finger domain, C3HC4 (zinc finger)"/>
    <property type="match status" value="1"/>
</dbReference>
<dbReference type="InterPro" id="IPR047548">
    <property type="entry name" value="Rcat_RBR_RNF14"/>
</dbReference>
<dbReference type="InterPro" id="IPR031127">
    <property type="entry name" value="E3_UB_ligase_RBR"/>
</dbReference>
<dbReference type="FunFam" id="3.30.40.10:FF:000051">
    <property type="entry name" value="RBR-type E3 ubiquitin transferase"/>
    <property type="match status" value="1"/>
</dbReference>
<dbReference type="InterPro" id="IPR002867">
    <property type="entry name" value="IBR_dom"/>
</dbReference>
<name>A0A316VM21_9BASI</name>
<dbReference type="InParanoid" id="A0A316VM21"/>
<dbReference type="GO" id="GO:0008270">
    <property type="term" value="F:zinc ion binding"/>
    <property type="evidence" value="ECO:0007669"/>
    <property type="project" value="UniProtKB-KW"/>
</dbReference>
<evidence type="ECO:0000259" key="17">
    <source>
        <dbReference type="PROSITE" id="PS51873"/>
    </source>
</evidence>
<evidence type="ECO:0000256" key="3">
    <source>
        <dbReference type="ARBA" id="ARBA00004906"/>
    </source>
</evidence>
<keyword evidence="7" id="KW-0479">Metal-binding</keyword>
<evidence type="ECO:0000259" key="16">
    <source>
        <dbReference type="PROSITE" id="PS50089"/>
    </source>
</evidence>
<evidence type="ECO:0000256" key="10">
    <source>
        <dbReference type="ARBA" id="ARBA00022786"/>
    </source>
</evidence>
<evidence type="ECO:0000256" key="4">
    <source>
        <dbReference type="ARBA" id="ARBA00012251"/>
    </source>
</evidence>
<dbReference type="CDD" id="cd20354">
    <property type="entry name" value="Rcat_RBR_RNF14"/>
    <property type="match status" value="1"/>
</dbReference>
<dbReference type="SUPFAM" id="SSF57850">
    <property type="entry name" value="RING/U-box"/>
    <property type="match status" value="3"/>
</dbReference>
<dbReference type="EC" id="2.3.2.31" evidence="4"/>
<keyword evidence="11" id="KW-0862">Zinc</keyword>
<reference evidence="18 19" key="1">
    <citation type="journal article" date="2018" name="Mol. Biol. Evol.">
        <title>Broad Genomic Sampling Reveals a Smut Pathogenic Ancestry of the Fungal Clade Ustilaginomycotina.</title>
        <authorList>
            <person name="Kijpornyongpan T."/>
            <person name="Mondo S.J."/>
            <person name="Barry K."/>
            <person name="Sandor L."/>
            <person name="Lee J."/>
            <person name="Lipzen A."/>
            <person name="Pangilinan J."/>
            <person name="LaButti K."/>
            <person name="Hainaut M."/>
            <person name="Henrissat B."/>
            <person name="Grigoriev I.V."/>
            <person name="Spatafora J.W."/>
            <person name="Aime M.C."/>
        </authorList>
    </citation>
    <scope>NUCLEOTIDE SEQUENCE [LARGE SCALE GENOMIC DNA]</scope>
    <source>
        <strain evidence="18 19">MCA 3882</strain>
    </source>
</reference>
<keyword evidence="12" id="KW-1133">Transmembrane helix</keyword>
<dbReference type="FunCoup" id="A0A316VM21">
    <property type="interactions" value="116"/>
</dbReference>
<keyword evidence="5" id="KW-0808">Transferase</keyword>
<keyword evidence="10" id="KW-0833">Ubl conjugation pathway</keyword>
<protein>
    <recommendedName>
        <fullName evidence="4">RBR-type E3 ubiquitin transferase</fullName>
        <ecNumber evidence="4">2.3.2.31</ecNumber>
    </recommendedName>
</protein>
<dbReference type="Proteomes" id="UP000245771">
    <property type="component" value="Unassembled WGS sequence"/>
</dbReference>
<evidence type="ECO:0000256" key="9">
    <source>
        <dbReference type="ARBA" id="ARBA00022771"/>
    </source>
</evidence>
<evidence type="ECO:0000256" key="8">
    <source>
        <dbReference type="ARBA" id="ARBA00022737"/>
    </source>
</evidence>
<dbReference type="PROSITE" id="PS00518">
    <property type="entry name" value="ZF_RING_1"/>
    <property type="match status" value="1"/>
</dbReference>
<dbReference type="InterPro" id="IPR013083">
    <property type="entry name" value="Znf_RING/FYVE/PHD"/>
</dbReference>
<dbReference type="EMBL" id="KZ819602">
    <property type="protein sequence ID" value="PWN38138.1"/>
    <property type="molecule type" value="Genomic_DNA"/>
</dbReference>
<evidence type="ECO:0000256" key="5">
    <source>
        <dbReference type="ARBA" id="ARBA00022679"/>
    </source>
</evidence>
<comment type="similarity">
    <text evidence="14">Belongs to the RBR family. RNF14 subfamily.</text>
</comment>
<comment type="catalytic activity">
    <reaction evidence="1">
        <text>[E2 ubiquitin-conjugating enzyme]-S-ubiquitinyl-L-cysteine + [acceptor protein]-L-lysine = [E2 ubiquitin-conjugating enzyme]-L-cysteine + [acceptor protein]-N(6)-ubiquitinyl-L-lysine.</text>
        <dbReference type="EC" id="2.3.2.31"/>
    </reaction>
</comment>
<dbReference type="GO" id="GO:0061630">
    <property type="term" value="F:ubiquitin protein ligase activity"/>
    <property type="evidence" value="ECO:0007669"/>
    <property type="project" value="UniProtKB-EC"/>
</dbReference>
<dbReference type="Gene3D" id="1.20.120.1750">
    <property type="match status" value="1"/>
</dbReference>
<dbReference type="GO" id="GO:0005737">
    <property type="term" value="C:cytoplasm"/>
    <property type="evidence" value="ECO:0007669"/>
    <property type="project" value="UniProtKB-ARBA"/>
</dbReference>
<dbReference type="Pfam" id="PF22191">
    <property type="entry name" value="IBR_1"/>
    <property type="match status" value="1"/>
</dbReference>
<evidence type="ECO:0000256" key="6">
    <source>
        <dbReference type="ARBA" id="ARBA00022692"/>
    </source>
</evidence>
<dbReference type="GO" id="GO:0016567">
    <property type="term" value="P:protein ubiquitination"/>
    <property type="evidence" value="ECO:0007669"/>
    <property type="project" value="InterPro"/>
</dbReference>
<accession>A0A316VM21</accession>
<keyword evidence="13" id="KW-0472">Membrane</keyword>
<comment type="pathway">
    <text evidence="3">Protein modification; protein ubiquitination.</text>
</comment>
<dbReference type="GeneID" id="37017972"/>
<evidence type="ECO:0000256" key="14">
    <source>
        <dbReference type="ARBA" id="ARBA00044508"/>
    </source>
</evidence>
<feature type="domain" description="RING-type" evidence="16">
    <location>
        <begin position="122"/>
        <end position="168"/>
    </location>
</feature>
<dbReference type="SMART" id="SM00647">
    <property type="entry name" value="IBR"/>
    <property type="match status" value="2"/>
</dbReference>
<dbReference type="OrthoDB" id="1431934at2759"/>
<dbReference type="AlphaFoldDB" id="A0A316VM21"/>
<evidence type="ECO:0000256" key="1">
    <source>
        <dbReference type="ARBA" id="ARBA00001798"/>
    </source>
</evidence>
<evidence type="ECO:0000256" key="13">
    <source>
        <dbReference type="ARBA" id="ARBA00023136"/>
    </source>
</evidence>
<dbReference type="PROSITE" id="PS51873">
    <property type="entry name" value="TRIAD"/>
    <property type="match status" value="1"/>
</dbReference>
<dbReference type="GO" id="GO:0031090">
    <property type="term" value="C:organelle membrane"/>
    <property type="evidence" value="ECO:0007669"/>
    <property type="project" value="UniProtKB-ARBA"/>
</dbReference>
<sequence length="403" mass="45842">MHLPSIRALVKLPPGYPDKEPPRIAYLASDFIGRVSHLKNALLHAWEEMPGEVLYFWYEMLRESLWSGEESIVRDGTHKDGILLHEYVVSGQDNNTARLATIIRTNDILSKRKNFEGERYGCGICLEDVRGGKCWKVSCKHVFCQECLTEYISRSILDGYPRQATACPDPECVKLRNGAGVITEDEIVSLVGANLLQRLHELQEKALALRDPTFGFCPRPKCEQLVHGDPKDVGTAYEAMRQCSACSYTYCVYCQKAWHYGNPCNIVSNTALIEAYQNTTEGSMERKTMEMKYGKANLERMVRTFEEERSNRAWIEANSQKCPCCHINITKLMGCNHMTCKACNTHFCYRCGTRLPPNEPYRHFNTPGMPCYMKLFDADIMDAGGWEPIIGADEMNAWEADNL</sequence>
<evidence type="ECO:0000256" key="11">
    <source>
        <dbReference type="ARBA" id="ARBA00022833"/>
    </source>
</evidence>
<organism evidence="18 19">
    <name type="scientific">Meira miltonrushii</name>
    <dbReference type="NCBI Taxonomy" id="1280837"/>
    <lineage>
        <taxon>Eukaryota</taxon>
        <taxon>Fungi</taxon>
        <taxon>Dikarya</taxon>
        <taxon>Basidiomycota</taxon>
        <taxon>Ustilaginomycotina</taxon>
        <taxon>Exobasidiomycetes</taxon>
        <taxon>Exobasidiales</taxon>
        <taxon>Brachybasidiaceae</taxon>
        <taxon>Meira</taxon>
    </lineage>
</organism>
<dbReference type="PANTHER" id="PTHR11685">
    <property type="entry name" value="RBR FAMILY RING FINGER AND IBR DOMAIN-CONTAINING"/>
    <property type="match status" value="1"/>
</dbReference>
<keyword evidence="8" id="KW-0677">Repeat</keyword>